<keyword evidence="4" id="KW-1185">Reference proteome</keyword>
<feature type="compositionally biased region" description="Polar residues" evidence="2">
    <location>
        <begin position="101"/>
        <end position="110"/>
    </location>
</feature>
<reference evidence="3 4" key="1">
    <citation type="submission" date="2015-04" db="EMBL/GenBank/DDBJ databases">
        <title>Lasius niger genome sequencing.</title>
        <authorList>
            <person name="Konorov E.A."/>
            <person name="Nikitin M.A."/>
            <person name="Kirill M.V."/>
            <person name="Chang P."/>
        </authorList>
    </citation>
    <scope>NUCLEOTIDE SEQUENCE [LARGE SCALE GENOMIC DNA]</scope>
    <source>
        <tissue evidence="3">Whole</tissue>
    </source>
</reference>
<evidence type="ECO:0000313" key="3">
    <source>
        <dbReference type="EMBL" id="KMQ86225.1"/>
    </source>
</evidence>
<accession>A0A0J7N0Q4</accession>
<dbReference type="AlphaFoldDB" id="A0A0J7N0Q4"/>
<feature type="coiled-coil region" evidence="1">
    <location>
        <begin position="6"/>
        <end position="68"/>
    </location>
</feature>
<name>A0A0J7N0Q4_LASNI</name>
<dbReference type="PaxDb" id="67767-A0A0J7N0Q4"/>
<comment type="caution">
    <text evidence="3">The sequence shown here is derived from an EMBL/GenBank/DDBJ whole genome shotgun (WGS) entry which is preliminary data.</text>
</comment>
<feature type="region of interest" description="Disordered" evidence="2">
    <location>
        <begin position="87"/>
        <end position="110"/>
    </location>
</feature>
<dbReference type="Proteomes" id="UP000036403">
    <property type="component" value="Unassembled WGS sequence"/>
</dbReference>
<gene>
    <name evidence="3" type="ORF">RF55_14851</name>
</gene>
<evidence type="ECO:0000256" key="1">
    <source>
        <dbReference type="SAM" id="Coils"/>
    </source>
</evidence>
<organism evidence="3 4">
    <name type="scientific">Lasius niger</name>
    <name type="common">Black garden ant</name>
    <dbReference type="NCBI Taxonomy" id="67767"/>
    <lineage>
        <taxon>Eukaryota</taxon>
        <taxon>Metazoa</taxon>
        <taxon>Ecdysozoa</taxon>
        <taxon>Arthropoda</taxon>
        <taxon>Hexapoda</taxon>
        <taxon>Insecta</taxon>
        <taxon>Pterygota</taxon>
        <taxon>Neoptera</taxon>
        <taxon>Endopterygota</taxon>
        <taxon>Hymenoptera</taxon>
        <taxon>Apocrita</taxon>
        <taxon>Aculeata</taxon>
        <taxon>Formicoidea</taxon>
        <taxon>Formicidae</taxon>
        <taxon>Formicinae</taxon>
        <taxon>Lasius</taxon>
        <taxon>Lasius</taxon>
    </lineage>
</organism>
<evidence type="ECO:0000313" key="4">
    <source>
        <dbReference type="Proteomes" id="UP000036403"/>
    </source>
</evidence>
<sequence length="110" mass="12889">MWEKESRAKSERIQNLETKLSAIKQREGKLINDINRMEKKLNDETNYFKDLVNKLSNVQKDLQFEQKRSVEMQETLDMTKARIRLPTMKADPTANRDCRLSSGQSQRGAD</sequence>
<keyword evidence="1" id="KW-0175">Coiled coil</keyword>
<protein>
    <submittedName>
        <fullName evidence="3">Phage tail length tape-measure protein</fullName>
    </submittedName>
</protein>
<proteinExistence type="predicted"/>
<dbReference type="OrthoDB" id="7543142at2759"/>
<evidence type="ECO:0000256" key="2">
    <source>
        <dbReference type="SAM" id="MobiDB-lite"/>
    </source>
</evidence>
<dbReference type="EMBL" id="LBMM01012432">
    <property type="protein sequence ID" value="KMQ86225.1"/>
    <property type="molecule type" value="Genomic_DNA"/>
</dbReference>